<evidence type="ECO:0000256" key="1">
    <source>
        <dbReference type="ARBA" id="ARBA00006484"/>
    </source>
</evidence>
<dbReference type="AlphaFoldDB" id="A0A1X7KP43"/>
<comment type="similarity">
    <text evidence="1">Belongs to the short-chain dehydrogenases/reductases (SDR) family.</text>
</comment>
<organism evidence="4 5">
    <name type="scientific">Agreia pratensis</name>
    <dbReference type="NCBI Taxonomy" id="150121"/>
    <lineage>
        <taxon>Bacteria</taxon>
        <taxon>Bacillati</taxon>
        <taxon>Actinomycetota</taxon>
        <taxon>Actinomycetes</taxon>
        <taxon>Micrococcales</taxon>
        <taxon>Microbacteriaceae</taxon>
        <taxon>Agreia</taxon>
    </lineage>
</organism>
<dbReference type="Gene3D" id="3.40.50.720">
    <property type="entry name" value="NAD(P)-binding Rossmann-like Domain"/>
    <property type="match status" value="1"/>
</dbReference>
<dbReference type="PRINTS" id="PR00080">
    <property type="entry name" value="SDRFAMILY"/>
</dbReference>
<dbReference type="SMART" id="SM00822">
    <property type="entry name" value="PKS_KR"/>
    <property type="match status" value="1"/>
</dbReference>
<evidence type="ECO:0000259" key="3">
    <source>
        <dbReference type="SMART" id="SM00822"/>
    </source>
</evidence>
<dbReference type="Proteomes" id="UP000193244">
    <property type="component" value="Unassembled WGS sequence"/>
</dbReference>
<feature type="domain" description="Ketoreductase" evidence="3">
    <location>
        <begin position="7"/>
        <end position="194"/>
    </location>
</feature>
<dbReference type="PRINTS" id="PR00081">
    <property type="entry name" value="GDHRDH"/>
</dbReference>
<evidence type="ECO:0000313" key="5">
    <source>
        <dbReference type="Proteomes" id="UP000193244"/>
    </source>
</evidence>
<dbReference type="CDD" id="cd05233">
    <property type="entry name" value="SDR_c"/>
    <property type="match status" value="1"/>
</dbReference>
<proteinExistence type="inferred from homology"/>
<keyword evidence="2" id="KW-0560">Oxidoreductase</keyword>
<dbReference type="InterPro" id="IPR036291">
    <property type="entry name" value="NAD(P)-bd_dom_sf"/>
</dbReference>
<reference evidence="5" key="1">
    <citation type="submission" date="2017-04" db="EMBL/GenBank/DDBJ databases">
        <authorList>
            <person name="Varghese N."/>
            <person name="Submissions S."/>
        </authorList>
    </citation>
    <scope>NUCLEOTIDE SEQUENCE [LARGE SCALE GENOMIC DNA]</scope>
    <source>
        <strain evidence="5">VKM Ac-2510</strain>
    </source>
</reference>
<dbReference type="Pfam" id="PF13561">
    <property type="entry name" value="adh_short_C2"/>
    <property type="match status" value="1"/>
</dbReference>
<accession>A0A1X7KP43</accession>
<name>A0A1X7KP43_9MICO</name>
<keyword evidence="5" id="KW-1185">Reference proteome</keyword>
<dbReference type="STRING" id="150121.SAMN06296010_2760"/>
<dbReference type="FunFam" id="3.40.50.720:FF:000084">
    <property type="entry name" value="Short-chain dehydrogenase reductase"/>
    <property type="match status" value="1"/>
</dbReference>
<dbReference type="PROSITE" id="PS00061">
    <property type="entry name" value="ADH_SHORT"/>
    <property type="match status" value="1"/>
</dbReference>
<dbReference type="GO" id="GO:0016616">
    <property type="term" value="F:oxidoreductase activity, acting on the CH-OH group of donors, NAD or NADP as acceptor"/>
    <property type="evidence" value="ECO:0007669"/>
    <property type="project" value="TreeGrafter"/>
</dbReference>
<dbReference type="InterPro" id="IPR057326">
    <property type="entry name" value="KR_dom"/>
</dbReference>
<dbReference type="EMBL" id="FXAY01000005">
    <property type="protein sequence ID" value="SMG43299.1"/>
    <property type="molecule type" value="Genomic_DNA"/>
</dbReference>
<dbReference type="PANTHER" id="PTHR42760">
    <property type="entry name" value="SHORT-CHAIN DEHYDROGENASES/REDUCTASES FAMILY MEMBER"/>
    <property type="match status" value="1"/>
</dbReference>
<dbReference type="InterPro" id="IPR020904">
    <property type="entry name" value="Sc_DH/Rdtase_CS"/>
</dbReference>
<dbReference type="RefSeq" id="WP_228515853.1">
    <property type="nucleotide sequence ID" value="NZ_FXAY01000005.1"/>
</dbReference>
<gene>
    <name evidence="4" type="ORF">SAMN06296010_2760</name>
</gene>
<evidence type="ECO:0000256" key="2">
    <source>
        <dbReference type="ARBA" id="ARBA00023002"/>
    </source>
</evidence>
<dbReference type="InterPro" id="IPR002347">
    <property type="entry name" value="SDR_fam"/>
</dbReference>
<protein>
    <submittedName>
        <fullName evidence="4">3-oxoacyl-[acyl-carrier protein] reductase</fullName>
    </submittedName>
</protein>
<dbReference type="SUPFAM" id="SSF51735">
    <property type="entry name" value="NAD(P)-binding Rossmann-fold domains"/>
    <property type="match status" value="1"/>
</dbReference>
<sequence length="248" mass="25920">MMRFASTRVVVVGGGGGIGSRIAERFIDEGARAIVLDLPRGDSSRESDAETEPARRILHCDLVDVASVEAAFAAARAELGGIDVLVNSAGILARGSLLDLTPERWDLVMDVNARGTLFAMQHAARAMIEQGTGGTIVNIASMAAKAGGADEGAYAASKAAVVGLTRAAALEWGEHQIRVNSLLPGYVLTDMGKDTRTDEDVATWSKKSPLGRLGTPDDVAGFALFLASTDGEYLTGQSFNVTGGMIMH</sequence>
<evidence type="ECO:0000313" key="4">
    <source>
        <dbReference type="EMBL" id="SMG43299.1"/>
    </source>
</evidence>